<dbReference type="OrthoDB" id="6382908at2"/>
<dbReference type="AlphaFoldDB" id="W8KNN6"/>
<dbReference type="HOGENOM" id="CLU_1007482_0_0_6"/>
<evidence type="ECO:0000313" key="2">
    <source>
        <dbReference type="Proteomes" id="UP000019442"/>
    </source>
</evidence>
<reference evidence="2" key="2">
    <citation type="submission" date="2014-02" db="EMBL/GenBank/DDBJ databases">
        <title>Draft Genome Sequence of extremely halophilic bacteria Halorhodospira halochloris.</title>
        <authorList>
            <person name="Singh K.S."/>
        </authorList>
    </citation>
    <scope>NUCLEOTIDE SEQUENCE [LARGE SCALE GENOMIC DNA]</scope>
    <source>
        <strain evidence="2">A</strain>
    </source>
</reference>
<sequence length="276" mass="30926">MIENDYEVVVADTREMRRIHHRLRYQVYCLETGYEDPAAFPDGMERDEWDEYSIPFLVRHRPSGEWIGTMRLIPSLDGRLPIFNLMGCAPGADHAGGAGAWEISRVCIPSVYRRKAERRVIGNAGWGWRRGVDQGGAPRGFRRDDGVIRGMKIRPQYSWSGGADSGECMDVRARRGLQDFAFDDAPENTSKLADAKVDSNAVISKLFHVAASVVAKRGGEALYFLVRPSLARLMHRLQIPIERIGQACEHRGARFPYRAGIGVSRSSGVSALRYCN</sequence>
<proteinExistence type="predicted"/>
<evidence type="ECO:0000313" key="1">
    <source>
        <dbReference type="EMBL" id="AHK80773.1"/>
    </source>
</evidence>
<keyword evidence="2" id="KW-1185">Reference proteome</keyword>
<reference evidence="1 2" key="1">
    <citation type="journal article" date="2014" name="J Genomics">
        <title>Draft Genome Sequence of the Extremely Halophilic Phototrophic Purple Sulfur Bacterium Halorhodospira halochloris.</title>
        <authorList>
            <person name="Singh K.S."/>
            <person name="Kirksey J."/>
            <person name="Hoff W.D."/>
            <person name="Deole R."/>
        </authorList>
    </citation>
    <scope>NUCLEOTIDE SEQUENCE [LARGE SCALE GENOMIC DNA]</scope>
    <source>
        <strain evidence="1 2">A</strain>
    </source>
</reference>
<dbReference type="EMBL" id="CP007268">
    <property type="protein sequence ID" value="AHK80773.1"/>
    <property type="molecule type" value="Genomic_DNA"/>
</dbReference>
<dbReference type="Pfam" id="PF13444">
    <property type="entry name" value="Acetyltransf_5"/>
    <property type="match status" value="1"/>
</dbReference>
<dbReference type="RefSeq" id="WP_025282591.1">
    <property type="nucleotide sequence ID" value="NZ_CP007268.1"/>
</dbReference>
<organism evidence="1 2">
    <name type="scientific">Ectothiorhodospira haloalkaliphila</name>
    <dbReference type="NCBI Taxonomy" id="421628"/>
    <lineage>
        <taxon>Bacteria</taxon>
        <taxon>Pseudomonadati</taxon>
        <taxon>Pseudomonadota</taxon>
        <taxon>Gammaproteobacteria</taxon>
        <taxon>Chromatiales</taxon>
        <taxon>Ectothiorhodospiraceae</taxon>
        <taxon>Ectothiorhodospira</taxon>
    </lineage>
</organism>
<dbReference type="KEGG" id="hhc:M911_13930"/>
<name>W8KNN6_9GAMM</name>
<dbReference type="Gene3D" id="3.40.630.30">
    <property type="match status" value="1"/>
</dbReference>
<protein>
    <recommendedName>
        <fullName evidence="3">PEP-CTERM/exosortase system-associated acyltransferase</fullName>
    </recommendedName>
</protein>
<evidence type="ECO:0008006" key="3">
    <source>
        <dbReference type="Google" id="ProtNLM"/>
    </source>
</evidence>
<dbReference type="InterPro" id="IPR016181">
    <property type="entry name" value="Acyl_CoA_acyltransferase"/>
</dbReference>
<gene>
    <name evidence="1" type="ORF">M911_13930</name>
</gene>
<accession>W8KNN6</accession>
<dbReference type="SUPFAM" id="SSF55729">
    <property type="entry name" value="Acyl-CoA N-acyltransferases (Nat)"/>
    <property type="match status" value="1"/>
</dbReference>
<dbReference type="Proteomes" id="UP000019442">
    <property type="component" value="Chromosome"/>
</dbReference>